<comment type="subunit">
    <text evidence="3">Component of the Golgi-associated retrograde protein (GARP) complex.</text>
</comment>
<dbReference type="STRING" id="568069.A0A1J1J2L3"/>
<keyword evidence="3" id="KW-0653">Protein transport</keyword>
<comment type="subcellular location">
    <subcellularLocation>
        <location evidence="3">Golgi apparatus</location>
        <location evidence="3">trans-Golgi network</location>
    </subcellularLocation>
</comment>
<comment type="similarity">
    <text evidence="1 3">Belongs to the VPS51 family.</text>
</comment>
<evidence type="ECO:0000256" key="3">
    <source>
        <dbReference type="RuleBase" id="RU368010"/>
    </source>
</evidence>
<protein>
    <recommendedName>
        <fullName evidence="2 3">Vacuolar protein sorting-associated protein 51 homolog</fullName>
    </recommendedName>
</protein>
<evidence type="ECO:0000313" key="6">
    <source>
        <dbReference type="Proteomes" id="UP000183832"/>
    </source>
</evidence>
<dbReference type="GO" id="GO:0016020">
    <property type="term" value="C:membrane"/>
    <property type="evidence" value="ECO:0007669"/>
    <property type="project" value="TreeGrafter"/>
</dbReference>
<sequence>MSEKSENPYDMDSASFDADKYLQKLLKTCNLKQIMDTEAMIVKETQTLHSEMQTLVYENYNKFISATETIRQMKTDFKEMENEMKKLADNMAEITQSSDQITGTLHDTRCQLTKLSEKNALLKRLSAISSLPGKLTQLVADKNYVQAVQEYNRAQRILQQYGNQPTFKGIQEDCSKIMSDLKTILKQDFQKEGKKTAQLTETGELLLQLNEKPSDLSKEMLQFGSQRLHEQLIQLQDQTDRDMIEFVDMGIEGFLSDLILITTSFYDMFVQKHFENEDDSFQELARGNLNDFVNKYLNEYLNLVQERVENETGDSQILLRALDRLHRRLCAMKNLGRGIDMPKTGIDLIIHSIHQLCQSHYKILKDSFSDSLSSIRLTLVTFKNDGMCGSLNELIDTLYVNTIEKVKGVLQDLLVFLNPEWSFNIKAEHKGVACIEGIRENLLVSFLRHIASVMTSFSDINSSCPANLLLVLSKVCLRLEKVGVQSLLNLVDELYEIDSVNSAELTHETELNSELHDSAQILLEAYVRVQGMNVSQILRKSVETRDWINCLEPRSVRAVMKRIVDELTNIDGTLDELFESGVRTTASSDSSRKTHLSMSMQGGKTQYRSTWSNYTSSSQLDTNLVHRLFSERLDIFSSAIEFSKTSILSGIIKISLKTFLECVRLKTFSKYGLQQIQVDAHYLQMNLWRFVSDENVIHYLLDDILGSAVIRCQEKAGMLMEPNAVEIICERF</sequence>
<keyword evidence="3" id="KW-0813">Transport</keyword>
<dbReference type="InterPro" id="IPR014812">
    <property type="entry name" value="Vps51"/>
</dbReference>
<evidence type="ECO:0000256" key="2">
    <source>
        <dbReference type="ARBA" id="ARBA00016122"/>
    </source>
</evidence>
<dbReference type="AlphaFoldDB" id="A0A1J1J2L3"/>
<dbReference type="Pfam" id="PF08700">
    <property type="entry name" value="VPS51_Exo84_N"/>
    <property type="match status" value="1"/>
</dbReference>
<evidence type="ECO:0000256" key="4">
    <source>
        <dbReference type="SAM" id="Coils"/>
    </source>
</evidence>
<keyword evidence="4" id="KW-0175">Coiled coil</keyword>
<name>A0A1J1J2L3_9DIPT</name>
<dbReference type="PANTHER" id="PTHR15954">
    <property type="entry name" value="VACUOLAR PROTEIN SORTING-ASSOCIATED PROTEIN 51 HOMOLOG"/>
    <property type="match status" value="1"/>
</dbReference>
<reference evidence="5 6" key="1">
    <citation type="submission" date="2015-04" db="EMBL/GenBank/DDBJ databases">
        <authorList>
            <person name="Syromyatnikov M.Y."/>
            <person name="Popov V.N."/>
        </authorList>
    </citation>
    <scope>NUCLEOTIDE SEQUENCE [LARGE SCALE GENOMIC DNA]</scope>
</reference>
<dbReference type="GO" id="GO:0006869">
    <property type="term" value="P:lipid transport"/>
    <property type="evidence" value="ECO:0007669"/>
    <property type="project" value="UniProtKB-UniRule"/>
</dbReference>
<comment type="function">
    <text evidence="3">Acts as component of the GARP complex that is involved in retrograde transport from early and late endosomes to the trans-Golgi network (TGN).</text>
</comment>
<keyword evidence="3" id="KW-0333">Golgi apparatus</keyword>
<dbReference type="GO" id="GO:0042147">
    <property type="term" value="P:retrograde transport, endosome to Golgi"/>
    <property type="evidence" value="ECO:0007669"/>
    <property type="project" value="UniProtKB-UniRule"/>
</dbReference>
<dbReference type="GO" id="GO:0048193">
    <property type="term" value="P:Golgi vesicle transport"/>
    <property type="evidence" value="ECO:0007669"/>
    <property type="project" value="TreeGrafter"/>
</dbReference>
<accession>A0A1J1J2L3</accession>
<evidence type="ECO:0000256" key="1">
    <source>
        <dbReference type="ARBA" id="ARBA00006080"/>
    </source>
</evidence>
<proteinExistence type="inferred from homology"/>
<dbReference type="PANTHER" id="PTHR15954:SF4">
    <property type="entry name" value="VACUOLAR PROTEIN SORTING-ASSOCIATED PROTEIN 51 HOMOLOG"/>
    <property type="match status" value="1"/>
</dbReference>
<dbReference type="EMBL" id="CVRI01000064">
    <property type="protein sequence ID" value="CRL05073.1"/>
    <property type="molecule type" value="Genomic_DNA"/>
</dbReference>
<dbReference type="GO" id="GO:0032456">
    <property type="term" value="P:endocytic recycling"/>
    <property type="evidence" value="ECO:0007669"/>
    <property type="project" value="TreeGrafter"/>
</dbReference>
<dbReference type="GO" id="GO:0007030">
    <property type="term" value="P:Golgi organization"/>
    <property type="evidence" value="ECO:0007669"/>
    <property type="project" value="UniProtKB-UniRule"/>
</dbReference>
<evidence type="ECO:0000313" key="5">
    <source>
        <dbReference type="EMBL" id="CRL05073.1"/>
    </source>
</evidence>
<organism evidence="5 6">
    <name type="scientific">Clunio marinus</name>
    <dbReference type="NCBI Taxonomy" id="568069"/>
    <lineage>
        <taxon>Eukaryota</taxon>
        <taxon>Metazoa</taxon>
        <taxon>Ecdysozoa</taxon>
        <taxon>Arthropoda</taxon>
        <taxon>Hexapoda</taxon>
        <taxon>Insecta</taxon>
        <taxon>Pterygota</taxon>
        <taxon>Neoptera</taxon>
        <taxon>Endopterygota</taxon>
        <taxon>Diptera</taxon>
        <taxon>Nematocera</taxon>
        <taxon>Chironomoidea</taxon>
        <taxon>Chironomidae</taxon>
        <taxon>Clunio</taxon>
    </lineage>
</organism>
<dbReference type="Proteomes" id="UP000183832">
    <property type="component" value="Unassembled WGS sequence"/>
</dbReference>
<dbReference type="GO" id="GO:1990745">
    <property type="term" value="C:EARP complex"/>
    <property type="evidence" value="ECO:0007669"/>
    <property type="project" value="TreeGrafter"/>
</dbReference>
<keyword evidence="3" id="KW-0445">Lipid transport</keyword>
<dbReference type="GO" id="GO:0000938">
    <property type="term" value="C:GARP complex"/>
    <property type="evidence" value="ECO:0007669"/>
    <property type="project" value="UniProtKB-UniRule"/>
</dbReference>
<dbReference type="GO" id="GO:0005829">
    <property type="term" value="C:cytosol"/>
    <property type="evidence" value="ECO:0007669"/>
    <property type="project" value="GOC"/>
</dbReference>
<gene>
    <name evidence="5" type="ORF">CLUMA_CG018027</name>
</gene>
<dbReference type="GO" id="GO:0015031">
    <property type="term" value="P:protein transport"/>
    <property type="evidence" value="ECO:0007669"/>
    <property type="project" value="UniProtKB-UniRule"/>
</dbReference>
<dbReference type="OrthoDB" id="203678at2759"/>
<dbReference type="GO" id="GO:0007041">
    <property type="term" value="P:lysosomal transport"/>
    <property type="evidence" value="ECO:0007669"/>
    <property type="project" value="TreeGrafter"/>
</dbReference>
<feature type="coiled-coil region" evidence="4">
    <location>
        <begin position="70"/>
        <end position="97"/>
    </location>
</feature>
<keyword evidence="6" id="KW-1185">Reference proteome</keyword>